<organism evidence="2 3">
    <name type="scientific">Platanthera zijinensis</name>
    <dbReference type="NCBI Taxonomy" id="2320716"/>
    <lineage>
        <taxon>Eukaryota</taxon>
        <taxon>Viridiplantae</taxon>
        <taxon>Streptophyta</taxon>
        <taxon>Embryophyta</taxon>
        <taxon>Tracheophyta</taxon>
        <taxon>Spermatophyta</taxon>
        <taxon>Magnoliopsida</taxon>
        <taxon>Liliopsida</taxon>
        <taxon>Asparagales</taxon>
        <taxon>Orchidaceae</taxon>
        <taxon>Orchidoideae</taxon>
        <taxon>Orchideae</taxon>
        <taxon>Orchidinae</taxon>
        <taxon>Platanthera</taxon>
    </lineage>
</organism>
<comment type="caution">
    <text evidence="2">The sequence shown here is derived from an EMBL/GenBank/DDBJ whole genome shotgun (WGS) entry which is preliminary data.</text>
</comment>
<name>A0AAP0FTS1_9ASPA</name>
<dbReference type="EMBL" id="JBBWWQ010000021">
    <property type="protein sequence ID" value="KAK8914312.1"/>
    <property type="molecule type" value="Genomic_DNA"/>
</dbReference>
<gene>
    <name evidence="2" type="ORF">KSP39_PZI023613</name>
</gene>
<sequence>MESKRQLRGAINGDPSGVGGGSDRWTGQPGGGRGGRTSTRLGMIMLPDGRLLSWSCGNGGLPGGRSWGLATACRERTVKGDITLGNRQGDQQAEAGDGSGAIVKPKDRIVEELFLPGTRYFLRREIEERGSHGEVEAKSGEFYTLWRRNPGEHFRRIVLFALAAGKSIFQPPELLYVFGTAPYEELFKNLEFFCSFSEISPSPASVLVK</sequence>
<evidence type="ECO:0000256" key="1">
    <source>
        <dbReference type="SAM" id="MobiDB-lite"/>
    </source>
</evidence>
<feature type="region of interest" description="Disordered" evidence="1">
    <location>
        <begin position="1"/>
        <end position="39"/>
    </location>
</feature>
<dbReference type="Proteomes" id="UP001418222">
    <property type="component" value="Unassembled WGS sequence"/>
</dbReference>
<reference evidence="2 3" key="1">
    <citation type="journal article" date="2022" name="Nat. Plants">
        <title>Genomes of leafy and leafless Platanthera orchids illuminate the evolution of mycoheterotrophy.</title>
        <authorList>
            <person name="Li M.H."/>
            <person name="Liu K.W."/>
            <person name="Li Z."/>
            <person name="Lu H.C."/>
            <person name="Ye Q.L."/>
            <person name="Zhang D."/>
            <person name="Wang J.Y."/>
            <person name="Li Y.F."/>
            <person name="Zhong Z.M."/>
            <person name="Liu X."/>
            <person name="Yu X."/>
            <person name="Liu D.K."/>
            <person name="Tu X.D."/>
            <person name="Liu B."/>
            <person name="Hao Y."/>
            <person name="Liao X.Y."/>
            <person name="Jiang Y.T."/>
            <person name="Sun W.H."/>
            <person name="Chen J."/>
            <person name="Chen Y.Q."/>
            <person name="Ai Y."/>
            <person name="Zhai J.W."/>
            <person name="Wu S.S."/>
            <person name="Zhou Z."/>
            <person name="Hsiao Y.Y."/>
            <person name="Wu W.L."/>
            <person name="Chen Y.Y."/>
            <person name="Lin Y.F."/>
            <person name="Hsu J.L."/>
            <person name="Li C.Y."/>
            <person name="Wang Z.W."/>
            <person name="Zhao X."/>
            <person name="Zhong W.Y."/>
            <person name="Ma X.K."/>
            <person name="Ma L."/>
            <person name="Huang J."/>
            <person name="Chen G.Z."/>
            <person name="Huang M.Z."/>
            <person name="Huang L."/>
            <person name="Peng D.H."/>
            <person name="Luo Y.B."/>
            <person name="Zou S.Q."/>
            <person name="Chen S.P."/>
            <person name="Lan S."/>
            <person name="Tsai W.C."/>
            <person name="Van de Peer Y."/>
            <person name="Liu Z.J."/>
        </authorList>
    </citation>
    <scope>NUCLEOTIDE SEQUENCE [LARGE SCALE GENOMIC DNA]</scope>
    <source>
        <strain evidence="2">Lor287</strain>
    </source>
</reference>
<evidence type="ECO:0000313" key="3">
    <source>
        <dbReference type="Proteomes" id="UP001418222"/>
    </source>
</evidence>
<proteinExistence type="predicted"/>
<accession>A0AAP0FTS1</accession>
<feature type="compositionally biased region" description="Gly residues" evidence="1">
    <location>
        <begin position="16"/>
        <end position="35"/>
    </location>
</feature>
<protein>
    <submittedName>
        <fullName evidence="2">Uncharacterized protein</fullName>
    </submittedName>
</protein>
<evidence type="ECO:0000313" key="2">
    <source>
        <dbReference type="EMBL" id="KAK8914312.1"/>
    </source>
</evidence>
<keyword evidence="3" id="KW-1185">Reference proteome</keyword>
<dbReference type="AlphaFoldDB" id="A0AAP0FTS1"/>